<evidence type="ECO:0000313" key="2">
    <source>
        <dbReference type="Proteomes" id="UP000887009"/>
    </source>
</evidence>
<sequence length="40" mass="4535">MESLLSELEEFVETLDLAPEEESKIARILEKLRDEATVSA</sequence>
<dbReference type="RefSeq" id="WP_258039730.1">
    <property type="nucleotide sequence ID" value="NZ_AP022013.1"/>
</dbReference>
<comment type="caution">
    <text evidence="1">The sequence shown here is derived from an EMBL/GenBank/DDBJ whole genome shotgun (WGS) entry which is preliminary data.</text>
</comment>
<dbReference type="EMBL" id="BPNL01000056">
    <property type="protein sequence ID" value="GJA56186.1"/>
    <property type="molecule type" value="Genomic_DNA"/>
</dbReference>
<evidence type="ECO:0000313" key="1">
    <source>
        <dbReference type="EMBL" id="GJA56186.1"/>
    </source>
</evidence>
<accession>A0AAI9KVJ0</accession>
<protein>
    <submittedName>
        <fullName evidence="1">Uncharacterized protein</fullName>
    </submittedName>
</protein>
<organism evidence="1 2">
    <name type="scientific">Aeromonas caviae</name>
    <name type="common">Aeromonas punctata</name>
    <dbReference type="NCBI Taxonomy" id="648"/>
    <lineage>
        <taxon>Bacteria</taxon>
        <taxon>Pseudomonadati</taxon>
        <taxon>Pseudomonadota</taxon>
        <taxon>Gammaproteobacteria</taxon>
        <taxon>Aeromonadales</taxon>
        <taxon>Aeromonadaceae</taxon>
        <taxon>Aeromonas</taxon>
    </lineage>
</organism>
<proteinExistence type="predicted"/>
<dbReference type="AlphaFoldDB" id="A0AAI9KVJ0"/>
<gene>
    <name evidence="1" type="ORF">KAM348_36090</name>
</gene>
<dbReference type="Proteomes" id="UP000887009">
    <property type="component" value="Unassembled WGS sequence"/>
</dbReference>
<name>A0AAI9KVJ0_AERCA</name>
<reference evidence="1" key="1">
    <citation type="submission" date="2021-07" db="EMBL/GenBank/DDBJ databases">
        <title>Draft genome sequence of carbapenem-resistant Aeromonas spp. in Japan.</title>
        <authorList>
            <person name="Maehana S."/>
            <person name="Suzuki M."/>
            <person name="Kitasato H."/>
        </authorList>
    </citation>
    <scope>NUCLEOTIDE SEQUENCE</scope>
    <source>
        <strain evidence="1">KAM348</strain>
    </source>
</reference>